<evidence type="ECO:0000313" key="1">
    <source>
        <dbReference type="EMBL" id="SVA61108.1"/>
    </source>
</evidence>
<evidence type="ECO:0008006" key="2">
    <source>
        <dbReference type="Google" id="ProtNLM"/>
    </source>
</evidence>
<protein>
    <recommendedName>
        <fullName evidence="2">Ferredoxin</fullName>
    </recommendedName>
</protein>
<reference evidence="1" key="1">
    <citation type="submission" date="2018-05" db="EMBL/GenBank/DDBJ databases">
        <authorList>
            <person name="Lanie J.A."/>
            <person name="Ng W.-L."/>
            <person name="Kazmierczak K.M."/>
            <person name="Andrzejewski T.M."/>
            <person name="Davidsen T.M."/>
            <person name="Wayne K.J."/>
            <person name="Tettelin H."/>
            <person name="Glass J.I."/>
            <person name="Rusch D."/>
            <person name="Podicherti R."/>
            <person name="Tsui H.-C.T."/>
            <person name="Winkler M.E."/>
        </authorList>
    </citation>
    <scope>NUCLEOTIDE SEQUENCE</scope>
</reference>
<organism evidence="1">
    <name type="scientific">marine metagenome</name>
    <dbReference type="NCBI Taxonomy" id="408172"/>
    <lineage>
        <taxon>unclassified sequences</taxon>
        <taxon>metagenomes</taxon>
        <taxon>ecological metagenomes</taxon>
    </lineage>
</organism>
<dbReference type="Gene3D" id="3.40.30.10">
    <property type="entry name" value="Glutaredoxin"/>
    <property type="match status" value="1"/>
</dbReference>
<dbReference type="EMBL" id="UINC01014304">
    <property type="protein sequence ID" value="SVA61108.1"/>
    <property type="molecule type" value="Genomic_DNA"/>
</dbReference>
<gene>
    <name evidence="1" type="ORF">METZ01_LOCUS113962</name>
</gene>
<accession>A0A381X8V6</accession>
<sequence length="124" mass="13884">VADEQLEKVSAPLGLEKFERHIFLCADQTEPECCAKAAGLESWAFLKTRLKELGLVGLEPKVYRTKANCLRVCTRGPIAVVYPEGAWYHSCTPKVLERIIQEHLINGQVVEEYRFAKNPLGQAG</sequence>
<name>A0A381X8V6_9ZZZZ</name>
<dbReference type="AlphaFoldDB" id="A0A381X8V6"/>
<dbReference type="CDD" id="cd02980">
    <property type="entry name" value="TRX_Fd_family"/>
    <property type="match status" value="1"/>
</dbReference>
<dbReference type="InterPro" id="IPR036249">
    <property type="entry name" value="Thioredoxin-like_sf"/>
</dbReference>
<dbReference type="SUPFAM" id="SSF52833">
    <property type="entry name" value="Thioredoxin-like"/>
    <property type="match status" value="1"/>
</dbReference>
<proteinExistence type="predicted"/>
<feature type="non-terminal residue" evidence="1">
    <location>
        <position position="1"/>
    </location>
</feature>